<dbReference type="EMBL" id="GGEC01025200">
    <property type="protein sequence ID" value="MBX05684.1"/>
    <property type="molecule type" value="Transcribed_RNA"/>
</dbReference>
<dbReference type="PROSITE" id="PS00036">
    <property type="entry name" value="BZIP_BASIC"/>
    <property type="match status" value="1"/>
</dbReference>
<reference evidence="3" key="1">
    <citation type="submission" date="2018-02" db="EMBL/GenBank/DDBJ databases">
        <title>Rhizophora mucronata_Transcriptome.</title>
        <authorList>
            <person name="Meera S.P."/>
            <person name="Sreeshan A."/>
            <person name="Augustine A."/>
        </authorList>
    </citation>
    <scope>NUCLEOTIDE SEQUENCE</scope>
    <source>
        <tissue evidence="3">Leaf</tissue>
    </source>
</reference>
<name>A0A2P2KIX4_RHIMU</name>
<dbReference type="GO" id="GO:0003700">
    <property type="term" value="F:DNA-binding transcription factor activity"/>
    <property type="evidence" value="ECO:0007669"/>
    <property type="project" value="InterPro"/>
</dbReference>
<dbReference type="PANTHER" id="PTHR45693">
    <property type="entry name" value="TRANSCRIPTION FACTOR TGA9"/>
    <property type="match status" value="1"/>
</dbReference>
<protein>
    <submittedName>
        <fullName evidence="3">Transcription factor TGA1-like</fullName>
    </submittedName>
</protein>
<evidence type="ECO:0000313" key="3">
    <source>
        <dbReference type="EMBL" id="MBX05685.1"/>
    </source>
</evidence>
<proteinExistence type="predicted"/>
<feature type="domain" description="BZIP" evidence="2">
    <location>
        <begin position="84"/>
        <end position="99"/>
    </location>
</feature>
<feature type="compositionally biased region" description="Polar residues" evidence="1">
    <location>
        <begin position="58"/>
        <end position="67"/>
    </location>
</feature>
<feature type="compositionally biased region" description="Basic residues" evidence="1">
    <location>
        <begin position="95"/>
        <end position="107"/>
    </location>
</feature>
<sequence>MNSPSTEFVASAKMGIYESISHIGTWGKTNPEYMILTGNPGSSSSIIVAEMKQDNQSEDTSQGTLGPSNKFDQEASKPNERVKRRLAQNREAARKSRLRKKVGRVMP</sequence>
<dbReference type="AlphaFoldDB" id="A0A2P2KIX4"/>
<organism evidence="3">
    <name type="scientific">Rhizophora mucronata</name>
    <name type="common">Asiatic mangrove</name>
    <dbReference type="NCBI Taxonomy" id="61149"/>
    <lineage>
        <taxon>Eukaryota</taxon>
        <taxon>Viridiplantae</taxon>
        <taxon>Streptophyta</taxon>
        <taxon>Embryophyta</taxon>
        <taxon>Tracheophyta</taxon>
        <taxon>Spermatophyta</taxon>
        <taxon>Magnoliopsida</taxon>
        <taxon>eudicotyledons</taxon>
        <taxon>Gunneridae</taxon>
        <taxon>Pentapetalae</taxon>
        <taxon>rosids</taxon>
        <taxon>fabids</taxon>
        <taxon>Malpighiales</taxon>
        <taxon>Rhizophoraceae</taxon>
        <taxon>Rhizophora</taxon>
    </lineage>
</organism>
<evidence type="ECO:0000256" key="1">
    <source>
        <dbReference type="SAM" id="MobiDB-lite"/>
    </source>
</evidence>
<feature type="compositionally biased region" description="Basic and acidic residues" evidence="1">
    <location>
        <begin position="71"/>
        <end position="81"/>
    </location>
</feature>
<dbReference type="InterPro" id="IPR004827">
    <property type="entry name" value="bZIP"/>
</dbReference>
<accession>A0A2P2KIX4</accession>
<dbReference type="EMBL" id="GGEC01025201">
    <property type="protein sequence ID" value="MBX05685.1"/>
    <property type="molecule type" value="Transcribed_RNA"/>
</dbReference>
<feature type="region of interest" description="Disordered" evidence="1">
    <location>
        <begin position="49"/>
        <end position="107"/>
    </location>
</feature>
<dbReference type="PANTHER" id="PTHR45693:SF36">
    <property type="entry name" value="TRANSCRIPTION FACTOR TGA4"/>
    <property type="match status" value="1"/>
</dbReference>
<evidence type="ECO:0000259" key="2">
    <source>
        <dbReference type="PROSITE" id="PS00036"/>
    </source>
</evidence>